<gene>
    <name evidence="4" type="ORF">BI347_16820</name>
</gene>
<keyword evidence="1" id="KW-0812">Transmembrane</keyword>
<dbReference type="Pfam" id="PF13681">
    <property type="entry name" value="PilX"/>
    <property type="match status" value="1"/>
</dbReference>
<protein>
    <recommendedName>
        <fullName evidence="6">Pilus assembly protein PilX</fullName>
    </recommendedName>
</protein>
<evidence type="ECO:0000313" key="4">
    <source>
        <dbReference type="EMBL" id="OHX11344.1"/>
    </source>
</evidence>
<proteinExistence type="predicted"/>
<evidence type="ECO:0008006" key="6">
    <source>
        <dbReference type="Google" id="ProtNLM"/>
    </source>
</evidence>
<dbReference type="OrthoDB" id="8925734at2"/>
<evidence type="ECO:0000259" key="2">
    <source>
        <dbReference type="Pfam" id="PF13681"/>
    </source>
</evidence>
<evidence type="ECO:0000313" key="5">
    <source>
        <dbReference type="Proteomes" id="UP000180088"/>
    </source>
</evidence>
<evidence type="ECO:0000256" key="1">
    <source>
        <dbReference type="SAM" id="Phobius"/>
    </source>
</evidence>
<feature type="domain" description="Type 4 fimbrial biogenesis protein PilX N-terminal" evidence="3">
    <location>
        <begin position="15"/>
        <end position="64"/>
    </location>
</feature>
<keyword evidence="1" id="KW-0472">Membrane</keyword>
<dbReference type="AlphaFoldDB" id="A0A1S1WVM9"/>
<comment type="caution">
    <text evidence="4">The sequence shown here is derived from an EMBL/GenBank/DDBJ whole genome shotgun (WGS) entry which is preliminary data.</text>
</comment>
<dbReference type="Proteomes" id="UP000180088">
    <property type="component" value="Unassembled WGS sequence"/>
</dbReference>
<keyword evidence="1" id="KW-1133">Transmembrane helix</keyword>
<reference evidence="4 5" key="1">
    <citation type="submission" date="2016-09" db="EMBL/GenBank/DDBJ databases">
        <title>Chromobacterium muskegensis sp. nov., an insecticidal bacterium isolated from Sphagnum bogs.</title>
        <authorList>
            <person name="Sparks M.E."/>
            <person name="Blackburn M.B."/>
            <person name="Gundersen-Rindal D.E."/>
            <person name="Mitchell A."/>
            <person name="Farrar R."/>
            <person name="Kuhar D."/>
        </authorList>
    </citation>
    <scope>NUCLEOTIDE SEQUENCE [LARGE SCALE GENOMIC DNA]</scope>
    <source>
        <strain evidence="4 5">37-2</strain>
    </source>
</reference>
<name>A0A1S1WVM9_9NEIS</name>
<feature type="transmembrane region" description="Helical" evidence="1">
    <location>
        <begin position="16"/>
        <end position="36"/>
    </location>
</feature>
<dbReference type="Pfam" id="PF14341">
    <property type="entry name" value="PilX_N"/>
    <property type="match status" value="1"/>
</dbReference>
<evidence type="ECO:0000259" key="3">
    <source>
        <dbReference type="Pfam" id="PF14341"/>
    </source>
</evidence>
<organism evidence="4 5">
    <name type="scientific">Chromobacterium sphagni</name>
    <dbReference type="NCBI Taxonomy" id="1903179"/>
    <lineage>
        <taxon>Bacteria</taxon>
        <taxon>Pseudomonadati</taxon>
        <taxon>Pseudomonadota</taxon>
        <taxon>Betaproteobacteria</taxon>
        <taxon>Neisseriales</taxon>
        <taxon>Chromobacteriaceae</taxon>
        <taxon>Chromobacterium</taxon>
    </lineage>
</organism>
<dbReference type="RefSeq" id="WP_071116531.1">
    <property type="nucleotide sequence ID" value="NZ_MKCS01000002.1"/>
</dbReference>
<dbReference type="InterPro" id="IPR025746">
    <property type="entry name" value="PilX_N_dom"/>
</dbReference>
<sequence>MNPAAHPATARNGQSGFTLIAALMILIVITIIGLSMMRSVGLQGRMAGNMREKGRAFEAAQSALQYAEWWLQGNAGTQTVVSCSGAINSPQICSNALAAPTTLPWSTGYSYTPPYLTLPVNGVSGGSQTFYQAPQLYIQYLGLNATGNGAIYQLTTLGYGGNAYSVVVLQSTYTLYSGVSNLGK</sequence>
<dbReference type="EMBL" id="MKCS01000002">
    <property type="protein sequence ID" value="OHX11344.1"/>
    <property type="molecule type" value="Genomic_DNA"/>
</dbReference>
<accession>A0A1S1WVM9</accession>
<dbReference type="InterPro" id="IPR025205">
    <property type="entry name" value="PilX/PilW_C"/>
</dbReference>
<feature type="domain" description="PilX/PilW C-terminal" evidence="2">
    <location>
        <begin position="91"/>
        <end position="174"/>
    </location>
</feature>
<dbReference type="STRING" id="1903179.BI347_16820"/>